<proteinExistence type="inferred from homology"/>
<evidence type="ECO:0000256" key="16">
    <source>
        <dbReference type="ARBA" id="ARBA00023212"/>
    </source>
</evidence>
<feature type="compositionally biased region" description="Polar residues" evidence="23">
    <location>
        <begin position="1157"/>
        <end position="1166"/>
    </location>
</feature>
<dbReference type="GO" id="GO:0008017">
    <property type="term" value="F:microtubule binding"/>
    <property type="evidence" value="ECO:0007669"/>
    <property type="project" value="InterPro"/>
</dbReference>
<evidence type="ECO:0000313" key="26">
    <source>
        <dbReference type="RefSeq" id="XP_028347259.1"/>
    </source>
</evidence>
<feature type="compositionally biased region" description="Basic and acidic residues" evidence="23">
    <location>
        <begin position="1231"/>
        <end position="1248"/>
    </location>
</feature>
<sequence length="1661" mass="185892">MWGAPDESSVRVAVRIRPQLAKERIEGCHICTSVTPGEPQVFLGKDKAFTFDYVFDIDSQQEQIYTQCIEKLIEGCFEGYNATVFAYGQTGAGKTYTMGTGFDVNIIEEEQGIISRAVKHLFKSIEEKKHTSIKNGLPPPDFKVNAQFLELYNEEVLDLFDTTRDIDAKNKKSNIRIHEDSAGGIYTVGVTTRTVITESEMIQCLKLGALSRTTASTQMNVQSSRSHAIFTIHLCQTRMCPQIDAESATDNKVISESSQMNEFETLTAKFHFVDLAGSERLKRTGATGERAKEGISINCGLLALGNVISALGDKSKRATHVPYRDSKLTRLLQDSLGGNSQTIMIACVSPSDRDFMETLNTLKYANRARNIKNKVMVNQDRASQQINALRSEITRLQMELMEYKTGKRIIDEEGVESINDMFHENAMLQTENNNLRVRIKAMQETVDVLRTRITQLVSDQANQVLARAGEGNEEISNMIHNYIKEIEDLRAKLLESEAVNENLRKNLTRATARSPYFSGSSAFSPTIVSSDKETIEIIDLAKKDLEKLKRKEKKKKKSVAGKEDNTDTDQEKKEEKGISERESNELEVEESQEVSDHEDEEEEEEEEEDDVEGGESSDESDSESDEKANYQADLANITCEIAIKQKLIDELENSQKRLQTLKKQYEEKLMMLQHKIRDTQLERDQVLQNLGSVESYSEEKAKKVRSEYEKKLQAMNKELQRLQTAQKEHARLLKNQSQYEKQLKKLQQDVMEMKKTKVRLMKQMKEEQEKARLTESRRNREIAQLKKDQRKRDHQLRLLEAQKRNQEVVLRRKTEEVTALRRQVRPMSDKVAGKVTRKLSSSDTPVQDTGSSATTIETDASRTGAQQKIRIPVARVQALPTPTTNGTRKKYQRKGLTGRVFTSKTARMKWQLLERRVTDIIMQKMTISNMEADMNRLLKQREELTKRREKLSKRREKIVKENGEGDKNVVNINEEMESLSANIDYINDSISDCQANIMQMEEAKEEGETLDVTAVINACTLTEARYLLDHFLSMGINKGLQAAQKEAQIKVLEGRLKQTEITSATQNQLLFHMLKEKAELNPELDALLGHALQDLDSVPLENVEDSTDEDVPLNSPGSEGSSLSSDLMKLCGEVKPKNKARRRTTTQMELLYADSSELASDTSTGDASLPGPLTPVAEGQEIGMNTETSTSAREKELPPPSGFPSKIGSISRQSSVSEKKLPEPSPVTRRRAYEKGEKSKAKEQKHSDSGTSEASLSPPSSPPSRPRNELNVFNRLTVSQGNTSVQQDKSDESDSSLSEVHSRSSRRGIINPFPALKGIRASPLQCIHIAEGHTKAVLCVDSTDDLLFTGSKDRTCKVWNLVTGQEIMSLGGHPNNVVSVKYCNYTSLVFTVSTSYIKVWDIRDSAKCIRTLTSSGQVTLGDACSATTSRTVAIPSGENQINQIALNPTGTFLYAASGNAVRMWDLKRFQSTGKLTGHLGPVMCLTVDQISSGQDLIITGSKDHYIKMFDVTEGALGAVSPTHNFEPPHYDGIEALTIQGDNLFSGSRDNGIKKWDLAQKDLLQQVPNAHKDWVCALGVMPGHPVLLSGCRGGILKLWNIDTFVPVGEMKGHESPINAICVNSTHIFTAADDRTVRIWKTRNLQDGQLFDTGDPVEDIASN</sequence>
<dbReference type="CTD" id="55605"/>
<feature type="repeat" description="WD" evidence="20">
    <location>
        <begin position="1609"/>
        <end position="1642"/>
    </location>
</feature>
<dbReference type="FunFam" id="3.40.850.10:FF:000011">
    <property type="entry name" value="Kinesin family member 21A"/>
    <property type="match status" value="1"/>
</dbReference>
<keyword evidence="12 21" id="KW-0067">ATP-binding</keyword>
<dbReference type="GO" id="GO:0030425">
    <property type="term" value="C:dendrite"/>
    <property type="evidence" value="ECO:0007669"/>
    <property type="project" value="UniProtKB-SubCell"/>
</dbReference>
<dbReference type="PANTHER" id="PTHR47969">
    <property type="entry name" value="CHROMOSOME-ASSOCIATED KINESIN KIF4A-RELATED"/>
    <property type="match status" value="1"/>
</dbReference>
<evidence type="ECO:0000256" key="15">
    <source>
        <dbReference type="ARBA" id="ARBA00023175"/>
    </source>
</evidence>
<dbReference type="InterPro" id="IPR056533">
    <property type="entry name" value="KIF21A/B_hel_1"/>
</dbReference>
<keyword evidence="16" id="KW-0206">Cytoskeleton</keyword>
<evidence type="ECO:0000256" key="18">
    <source>
        <dbReference type="ARBA" id="ARBA00053776"/>
    </source>
</evidence>
<dbReference type="InterPro" id="IPR019775">
    <property type="entry name" value="WD40_repeat_CS"/>
</dbReference>
<reference evidence="26" key="1">
    <citation type="submission" date="2025-08" db="UniProtKB">
        <authorList>
            <consortium name="RefSeq"/>
        </authorList>
    </citation>
    <scope>IDENTIFICATION</scope>
    <source>
        <tissue evidence="26">Muscle</tissue>
    </source>
</reference>
<dbReference type="FunFam" id="2.130.10.10:FF:000233">
    <property type="entry name" value="Kinesin family member 21A"/>
    <property type="match status" value="1"/>
</dbReference>
<feature type="coiled-coil region" evidence="22">
    <location>
        <begin position="927"/>
        <end position="961"/>
    </location>
</feature>
<dbReference type="Pfam" id="PF23203">
    <property type="entry name" value="KIF21A"/>
    <property type="match status" value="1"/>
</dbReference>
<feature type="coiled-coil region" evidence="22">
    <location>
        <begin position="634"/>
        <end position="816"/>
    </location>
</feature>
<feature type="region of interest" description="Disordered" evidence="23">
    <location>
        <begin position="1103"/>
        <end position="1125"/>
    </location>
</feature>
<keyword evidence="17" id="KW-0966">Cell projection</keyword>
<organism evidence="25 26">
    <name type="scientific">Physeter macrocephalus</name>
    <name type="common">Sperm whale</name>
    <name type="synonym">Physeter catodon</name>
    <dbReference type="NCBI Taxonomy" id="9755"/>
    <lineage>
        <taxon>Eukaryota</taxon>
        <taxon>Metazoa</taxon>
        <taxon>Chordata</taxon>
        <taxon>Craniata</taxon>
        <taxon>Vertebrata</taxon>
        <taxon>Euteleostomi</taxon>
        <taxon>Mammalia</taxon>
        <taxon>Eutheria</taxon>
        <taxon>Laurasiatheria</taxon>
        <taxon>Artiodactyla</taxon>
        <taxon>Whippomorpha</taxon>
        <taxon>Cetacea</taxon>
        <taxon>Odontoceti</taxon>
        <taxon>Physeteridae</taxon>
        <taxon>Physeter</taxon>
    </lineage>
</organism>
<dbReference type="GO" id="GO:0005874">
    <property type="term" value="C:microtubule"/>
    <property type="evidence" value="ECO:0007669"/>
    <property type="project" value="UniProtKB-KW"/>
</dbReference>
<dbReference type="GO" id="GO:0003777">
    <property type="term" value="F:microtubule motor activity"/>
    <property type="evidence" value="ECO:0007669"/>
    <property type="project" value="InterPro"/>
</dbReference>
<keyword evidence="14 22" id="KW-0175">Coiled coil</keyword>
<evidence type="ECO:0000256" key="11">
    <source>
        <dbReference type="ARBA" id="ARBA00022741"/>
    </source>
</evidence>
<evidence type="ECO:0000256" key="14">
    <source>
        <dbReference type="ARBA" id="ARBA00023054"/>
    </source>
</evidence>
<dbReference type="Gene3D" id="2.130.10.10">
    <property type="entry name" value="YVTN repeat-like/Quinoprotein amine dehydrogenase"/>
    <property type="match status" value="2"/>
</dbReference>
<dbReference type="SUPFAM" id="SSF46579">
    <property type="entry name" value="Prefoldin"/>
    <property type="match status" value="1"/>
</dbReference>
<dbReference type="SMART" id="SM00129">
    <property type="entry name" value="KISc"/>
    <property type="match status" value="1"/>
</dbReference>
<dbReference type="CDD" id="cd01372">
    <property type="entry name" value="KISc_KIF4"/>
    <property type="match status" value="1"/>
</dbReference>
<keyword evidence="13" id="KW-0007">Acetylation</keyword>
<evidence type="ECO:0000256" key="20">
    <source>
        <dbReference type="PROSITE-ProRule" id="PRU00221"/>
    </source>
</evidence>
<accession>A0A455BER1</accession>
<keyword evidence="11 21" id="KW-0547">Nucleotide-binding</keyword>
<dbReference type="InterPro" id="IPR036961">
    <property type="entry name" value="Kinesin_motor_dom_sf"/>
</dbReference>
<evidence type="ECO:0000256" key="2">
    <source>
        <dbReference type="ARBA" id="ARBA00004279"/>
    </source>
</evidence>
<feature type="region of interest" description="Disordered" evidence="23">
    <location>
        <begin position="1157"/>
        <end position="1305"/>
    </location>
</feature>
<keyword evidence="7" id="KW-0597">Phosphoprotein</keyword>
<evidence type="ECO:0000256" key="23">
    <source>
        <dbReference type="SAM" id="MobiDB-lite"/>
    </source>
</evidence>
<dbReference type="GO" id="GO:0007052">
    <property type="term" value="P:mitotic spindle organization"/>
    <property type="evidence" value="ECO:0007669"/>
    <property type="project" value="TreeGrafter"/>
</dbReference>
<evidence type="ECO:0000256" key="5">
    <source>
        <dbReference type="ARBA" id="ARBA00004624"/>
    </source>
</evidence>
<evidence type="ECO:0000256" key="4">
    <source>
        <dbReference type="ARBA" id="ARBA00004544"/>
    </source>
</evidence>
<dbReference type="PROSITE" id="PS50294">
    <property type="entry name" value="WD_REPEATS_REGION"/>
    <property type="match status" value="2"/>
</dbReference>
<dbReference type="GO" id="GO:0051231">
    <property type="term" value="P:spindle elongation"/>
    <property type="evidence" value="ECO:0007669"/>
    <property type="project" value="TreeGrafter"/>
</dbReference>
<dbReference type="Proteomes" id="UP000248484">
    <property type="component" value="Chromosome 6"/>
</dbReference>
<feature type="compositionally biased region" description="Low complexity" evidence="23">
    <location>
        <begin position="1112"/>
        <end position="1125"/>
    </location>
</feature>
<dbReference type="Pfam" id="PF00400">
    <property type="entry name" value="WD40"/>
    <property type="match status" value="6"/>
</dbReference>
<evidence type="ECO:0000256" key="10">
    <source>
        <dbReference type="ARBA" id="ARBA00022737"/>
    </source>
</evidence>
<dbReference type="Pfam" id="PF00225">
    <property type="entry name" value="Kinesin"/>
    <property type="match status" value="1"/>
</dbReference>
<dbReference type="SUPFAM" id="SSF52540">
    <property type="entry name" value="P-loop containing nucleoside triphosphate hydrolases"/>
    <property type="match status" value="1"/>
</dbReference>
<dbReference type="PRINTS" id="PR00380">
    <property type="entry name" value="KINESINHEAVY"/>
</dbReference>
<dbReference type="PROSITE" id="PS50082">
    <property type="entry name" value="WD_REPEATS_2"/>
    <property type="match status" value="2"/>
</dbReference>
<evidence type="ECO:0000313" key="25">
    <source>
        <dbReference type="Proteomes" id="UP000248484"/>
    </source>
</evidence>
<feature type="repeat" description="WD" evidence="20">
    <location>
        <begin position="1330"/>
        <end position="1369"/>
    </location>
</feature>
<evidence type="ECO:0000256" key="8">
    <source>
        <dbReference type="ARBA" id="ARBA00022574"/>
    </source>
</evidence>
<dbReference type="Pfam" id="PF25764">
    <property type="entry name" value="KIF21A_4th"/>
    <property type="match status" value="1"/>
</dbReference>
<dbReference type="InterPro" id="IPR036322">
    <property type="entry name" value="WD40_repeat_dom_sf"/>
</dbReference>
<evidence type="ECO:0000256" key="17">
    <source>
        <dbReference type="ARBA" id="ARBA00023273"/>
    </source>
</evidence>
<dbReference type="GO" id="GO:0005875">
    <property type="term" value="C:microtubule associated complex"/>
    <property type="evidence" value="ECO:0007669"/>
    <property type="project" value="TreeGrafter"/>
</dbReference>
<dbReference type="SMART" id="SM00320">
    <property type="entry name" value="WD40"/>
    <property type="match status" value="7"/>
</dbReference>
<evidence type="ECO:0000256" key="9">
    <source>
        <dbReference type="ARBA" id="ARBA00022701"/>
    </source>
</evidence>
<evidence type="ECO:0000256" key="6">
    <source>
        <dbReference type="ARBA" id="ARBA00022490"/>
    </source>
</evidence>
<keyword evidence="8 20" id="KW-0853">WD repeat</keyword>
<dbReference type="InterPro" id="IPR019821">
    <property type="entry name" value="Kinesin_motor_CS"/>
</dbReference>
<dbReference type="RefSeq" id="XP_028347259.1">
    <property type="nucleotide sequence ID" value="XM_028491458.2"/>
</dbReference>
<protein>
    <recommendedName>
        <fullName evidence="19">Kinesin-like protein KIF21A</fullName>
    </recommendedName>
</protein>
<dbReference type="GeneID" id="102989788"/>
<dbReference type="InterPro" id="IPR001680">
    <property type="entry name" value="WD40_rpt"/>
</dbReference>
<evidence type="ECO:0000256" key="13">
    <source>
        <dbReference type="ARBA" id="ARBA00022990"/>
    </source>
</evidence>
<dbReference type="InterPro" id="IPR027640">
    <property type="entry name" value="Kinesin-like_fam"/>
</dbReference>
<gene>
    <name evidence="26" type="primary">KIF21A</name>
</gene>
<dbReference type="InterPro" id="IPR027417">
    <property type="entry name" value="P-loop_NTPase"/>
</dbReference>
<feature type="compositionally biased region" description="Polar residues" evidence="23">
    <location>
        <begin position="1274"/>
        <end position="1283"/>
    </location>
</feature>
<feature type="binding site" evidence="21">
    <location>
        <begin position="88"/>
        <end position="95"/>
    </location>
    <ligand>
        <name>ATP</name>
        <dbReference type="ChEBI" id="CHEBI:30616"/>
    </ligand>
</feature>
<evidence type="ECO:0000256" key="3">
    <source>
        <dbReference type="ARBA" id="ARBA00004489"/>
    </source>
</evidence>
<feature type="compositionally biased region" description="Acidic residues" evidence="23">
    <location>
        <begin position="585"/>
        <end position="624"/>
    </location>
</feature>
<dbReference type="InterPro" id="IPR015943">
    <property type="entry name" value="WD40/YVTN_repeat-like_dom_sf"/>
</dbReference>
<dbReference type="FunFam" id="2.130.10.10:FF:000370">
    <property type="entry name" value="Kinesin family member 21A"/>
    <property type="match status" value="1"/>
</dbReference>
<dbReference type="GO" id="GO:0007018">
    <property type="term" value="P:microtubule-based movement"/>
    <property type="evidence" value="ECO:0007669"/>
    <property type="project" value="InterPro"/>
</dbReference>
<evidence type="ECO:0000256" key="19">
    <source>
        <dbReference type="ARBA" id="ARBA00073302"/>
    </source>
</evidence>
<evidence type="ECO:0000256" key="1">
    <source>
        <dbReference type="ARBA" id="ARBA00004245"/>
    </source>
</evidence>
<feature type="region of interest" description="Disordered" evidence="23">
    <location>
        <begin position="828"/>
        <end position="854"/>
    </location>
</feature>
<dbReference type="Gene3D" id="3.40.850.10">
    <property type="entry name" value="Kinesin motor domain"/>
    <property type="match status" value="1"/>
</dbReference>
<comment type="function">
    <text evidence="18">Processive microtubule plus-end directed motor protein involved in neuronal axon guidance. Is recruited by KANK1 to cortical microtubule stabilizing complexes (CMSCs) at focal adhesions (FAs) rims where it promotes microtubule capture and stability. Controls microtubule polymerization rate at axonal growth cones and suppresses microtubule growth without inducing microtubule disassembly once it reaches the cell cortex.</text>
</comment>
<evidence type="ECO:0000256" key="22">
    <source>
        <dbReference type="SAM" id="Coils"/>
    </source>
</evidence>
<dbReference type="Pfam" id="PF23204">
    <property type="entry name" value="KIF21A_2nd"/>
    <property type="match status" value="1"/>
</dbReference>
<feature type="region of interest" description="Disordered" evidence="23">
    <location>
        <begin position="553"/>
        <end position="628"/>
    </location>
</feature>
<dbReference type="CDD" id="cd22263">
    <property type="entry name" value="Rcc_KIF21A"/>
    <property type="match status" value="1"/>
</dbReference>
<dbReference type="PROSITE" id="PS50067">
    <property type="entry name" value="KINESIN_MOTOR_2"/>
    <property type="match status" value="1"/>
</dbReference>
<dbReference type="InterPro" id="IPR056532">
    <property type="entry name" value="KIF21A/B_hel_2"/>
</dbReference>
<dbReference type="SUPFAM" id="SSF50978">
    <property type="entry name" value="WD40 repeat-like"/>
    <property type="match status" value="1"/>
</dbReference>
<dbReference type="GO" id="GO:0030426">
    <property type="term" value="C:growth cone"/>
    <property type="evidence" value="ECO:0007669"/>
    <property type="project" value="UniProtKB-SubCell"/>
</dbReference>
<dbReference type="PROSITE" id="PS00678">
    <property type="entry name" value="WD_REPEATS_1"/>
    <property type="match status" value="1"/>
</dbReference>
<keyword evidence="10" id="KW-0677">Repeat</keyword>
<comment type="subcellular location">
    <subcellularLocation>
        <location evidence="3">Cell projection</location>
        <location evidence="3">Axon</location>
    </subcellularLocation>
    <subcellularLocation>
        <location evidence="2">Cell projection</location>
        <location evidence="2">Dendrite</location>
    </subcellularLocation>
    <subcellularLocation>
        <location evidence="5">Cell projection</location>
        <location evidence="5">Growth cone</location>
    </subcellularLocation>
    <subcellularLocation>
        <location evidence="4">Cytoplasm</location>
        <location evidence="4">Cell cortex</location>
    </subcellularLocation>
    <subcellularLocation>
        <location evidence="1">Cytoplasm</location>
        <location evidence="1">Cytoskeleton</location>
    </subcellularLocation>
</comment>
<keyword evidence="9" id="KW-0493">Microtubule</keyword>
<dbReference type="PANTHER" id="PTHR47969:SF31">
    <property type="entry name" value="KINESIN FAMILY MEMBER 21A"/>
    <property type="match status" value="1"/>
</dbReference>
<evidence type="ECO:0000256" key="21">
    <source>
        <dbReference type="PROSITE-ProRule" id="PRU00283"/>
    </source>
</evidence>
<evidence type="ECO:0000256" key="7">
    <source>
        <dbReference type="ARBA" id="ARBA00022553"/>
    </source>
</evidence>
<dbReference type="GO" id="GO:0005524">
    <property type="term" value="F:ATP binding"/>
    <property type="evidence" value="ECO:0007669"/>
    <property type="project" value="UniProtKB-UniRule"/>
</dbReference>
<feature type="compositionally biased region" description="Polar residues" evidence="23">
    <location>
        <begin position="838"/>
        <end position="854"/>
    </location>
</feature>
<feature type="coiled-coil region" evidence="22">
    <location>
        <begin position="379"/>
        <end position="513"/>
    </location>
</feature>
<dbReference type="CDD" id="cd00200">
    <property type="entry name" value="WD40"/>
    <property type="match status" value="1"/>
</dbReference>
<feature type="domain" description="Kinesin motor" evidence="24">
    <location>
        <begin position="9"/>
        <end position="371"/>
    </location>
</feature>
<feature type="compositionally biased region" description="Basic and acidic residues" evidence="23">
    <location>
        <begin position="560"/>
        <end position="584"/>
    </location>
</feature>
<evidence type="ECO:0000256" key="12">
    <source>
        <dbReference type="ARBA" id="ARBA00022840"/>
    </source>
</evidence>
<evidence type="ECO:0000259" key="24">
    <source>
        <dbReference type="PROSITE" id="PS50067"/>
    </source>
</evidence>
<comment type="similarity">
    <text evidence="21">Belongs to the TRAFAC class myosin-kinesin ATPase superfamily. Kinesin family.</text>
</comment>
<dbReference type="GO" id="GO:0005938">
    <property type="term" value="C:cell cortex"/>
    <property type="evidence" value="ECO:0007669"/>
    <property type="project" value="UniProtKB-SubCell"/>
</dbReference>
<dbReference type="InterPro" id="IPR001752">
    <property type="entry name" value="Kinesin_motor_dom"/>
</dbReference>
<keyword evidence="6" id="KW-0963">Cytoplasm</keyword>
<dbReference type="PROSITE" id="PS00411">
    <property type="entry name" value="KINESIN_MOTOR_1"/>
    <property type="match status" value="1"/>
</dbReference>
<keyword evidence="15 21" id="KW-0505">Motor protein</keyword>
<keyword evidence="25" id="KW-1185">Reference proteome</keyword>
<name>A0A455BER1_PHYMC</name>